<gene>
    <name evidence="8" type="ORF">AAE039_13610</name>
</gene>
<keyword evidence="9" id="KW-1185">Reference proteome</keyword>
<dbReference type="InterPro" id="IPR025657">
    <property type="entry name" value="RadC_JAB"/>
</dbReference>
<keyword evidence="1" id="KW-0645">Protease</keyword>
<keyword evidence="2" id="KW-0479">Metal-binding</keyword>
<accession>A0ABU9JP76</accession>
<evidence type="ECO:0000313" key="8">
    <source>
        <dbReference type="EMBL" id="MEL3954595.1"/>
    </source>
</evidence>
<evidence type="ECO:0000256" key="3">
    <source>
        <dbReference type="ARBA" id="ARBA00022801"/>
    </source>
</evidence>
<dbReference type="PROSITE" id="PS50249">
    <property type="entry name" value="MPN"/>
    <property type="match status" value="1"/>
</dbReference>
<dbReference type="Pfam" id="PF04002">
    <property type="entry name" value="RadC"/>
    <property type="match status" value="1"/>
</dbReference>
<dbReference type="PANTHER" id="PTHR30471">
    <property type="entry name" value="DNA REPAIR PROTEIN RADC"/>
    <property type="match status" value="1"/>
</dbReference>
<evidence type="ECO:0000256" key="2">
    <source>
        <dbReference type="ARBA" id="ARBA00022723"/>
    </source>
</evidence>
<evidence type="ECO:0000259" key="7">
    <source>
        <dbReference type="PROSITE" id="PS50249"/>
    </source>
</evidence>
<name>A0ABU9JP76_9GAMM</name>
<evidence type="ECO:0000256" key="4">
    <source>
        <dbReference type="ARBA" id="ARBA00022833"/>
    </source>
</evidence>
<evidence type="ECO:0000256" key="6">
    <source>
        <dbReference type="SAM" id="MobiDB-lite"/>
    </source>
</evidence>
<keyword evidence="5" id="KW-0482">Metalloprotease</keyword>
<dbReference type="CDD" id="cd08071">
    <property type="entry name" value="MPN_DUF2466"/>
    <property type="match status" value="1"/>
</dbReference>
<evidence type="ECO:0000256" key="5">
    <source>
        <dbReference type="ARBA" id="ARBA00023049"/>
    </source>
</evidence>
<feature type="region of interest" description="Disordered" evidence="6">
    <location>
        <begin position="1"/>
        <end position="22"/>
    </location>
</feature>
<dbReference type="InterPro" id="IPR001405">
    <property type="entry name" value="UPF0758"/>
</dbReference>
<evidence type="ECO:0000256" key="1">
    <source>
        <dbReference type="ARBA" id="ARBA00022670"/>
    </source>
</evidence>
<comment type="caution">
    <text evidence="8">The sequence shown here is derived from an EMBL/GenBank/DDBJ whole genome shotgun (WGS) entry which is preliminary data.</text>
</comment>
<keyword evidence="3" id="KW-0378">Hydrolase</keyword>
<dbReference type="InterPro" id="IPR037518">
    <property type="entry name" value="MPN"/>
</dbReference>
<organism evidence="8 9">
    <name type="scientific">Stenotrophomonas bentonitica</name>
    <dbReference type="NCBI Taxonomy" id="1450134"/>
    <lineage>
        <taxon>Bacteria</taxon>
        <taxon>Pseudomonadati</taxon>
        <taxon>Pseudomonadota</taxon>
        <taxon>Gammaproteobacteria</taxon>
        <taxon>Lysobacterales</taxon>
        <taxon>Lysobacteraceae</taxon>
        <taxon>Stenotrophomonas</taxon>
    </lineage>
</organism>
<dbReference type="PROSITE" id="PS01302">
    <property type="entry name" value="UPF0758"/>
    <property type="match status" value="1"/>
</dbReference>
<sequence>MEAQAYHLTTSGAGSKEEDSRIRVREDRTIARALQILQKRASLPGEVLGGATQSALFFRLRLGGEDREHFEVAFLNTQFQLIAVERLFSGTIDGAEVHPRIVVQRALAHNASAVLMAHNHPSGSLQPSASDRAVTARLKAALDTVDVRLLDHFVVTSHEVVSMASQGMV</sequence>
<proteinExistence type="predicted"/>
<protein>
    <submittedName>
        <fullName evidence="8">JAB domain-containing protein</fullName>
    </submittedName>
</protein>
<keyword evidence="4" id="KW-0862">Zinc</keyword>
<dbReference type="RefSeq" id="WP_241898718.1">
    <property type="nucleotide sequence ID" value="NZ_JBBYHY010000007.1"/>
</dbReference>
<reference evidence="8 9" key="1">
    <citation type="submission" date="2024-04" db="EMBL/GenBank/DDBJ databases">
        <title>Bacterial endophytes with biocontrol capabilities against important plant pathogens.</title>
        <authorList>
            <person name="Alayande K.A."/>
        </authorList>
    </citation>
    <scope>NUCLEOTIDE SEQUENCE [LARGE SCALE GENOMIC DNA]</scope>
    <source>
        <strain evidence="8 9">KV22</strain>
    </source>
</reference>
<dbReference type="Gene3D" id="3.40.140.10">
    <property type="entry name" value="Cytidine Deaminase, domain 2"/>
    <property type="match status" value="1"/>
</dbReference>
<dbReference type="Proteomes" id="UP001455088">
    <property type="component" value="Unassembled WGS sequence"/>
</dbReference>
<dbReference type="InterPro" id="IPR020891">
    <property type="entry name" value="UPF0758_CS"/>
</dbReference>
<evidence type="ECO:0000313" key="9">
    <source>
        <dbReference type="Proteomes" id="UP001455088"/>
    </source>
</evidence>
<dbReference type="PANTHER" id="PTHR30471:SF3">
    <property type="entry name" value="UPF0758 PROTEIN YEES-RELATED"/>
    <property type="match status" value="1"/>
</dbReference>
<dbReference type="EMBL" id="JBBYHY010000007">
    <property type="protein sequence ID" value="MEL3954595.1"/>
    <property type="molecule type" value="Genomic_DNA"/>
</dbReference>
<feature type="domain" description="MPN" evidence="7">
    <location>
        <begin position="45"/>
        <end position="169"/>
    </location>
</feature>